<evidence type="ECO:0000313" key="1">
    <source>
        <dbReference type="EnsemblMetazoa" id="GPPI043322-PA"/>
    </source>
</evidence>
<protein>
    <submittedName>
        <fullName evidence="1">Uncharacterized protein</fullName>
    </submittedName>
</protein>
<sequence length="181" mass="20679">MMQIHGQENTYVAAIDLMAPDNTVRADIDNEEISSSKGRLCACKKASDSRKSSKDGCPYKTQTLVENLSELAVMNNFDFEDLVQEVSNIIRLLNGDANDHHQIWAWSVLREMLLLLEKSSIFSTQSDGYLMDARTFLTQKILYQQIETTNVAQRDKAENVTKTRLQNWYMSLETVTLYGEQ</sequence>
<dbReference type="EMBL" id="JXJN01022150">
    <property type="status" value="NOT_ANNOTATED_CDS"/>
    <property type="molecule type" value="Genomic_DNA"/>
</dbReference>
<dbReference type="EnsemblMetazoa" id="GPPI043322-RA">
    <property type="protein sequence ID" value="GPPI043322-PA"/>
    <property type="gene ID" value="GPPI043322"/>
</dbReference>
<keyword evidence="2" id="KW-1185">Reference proteome</keyword>
<name>A0A1B0BXB0_9MUSC</name>
<dbReference type="AlphaFoldDB" id="A0A1B0BXB0"/>
<dbReference type="VEuPathDB" id="VectorBase:GPPI043322"/>
<reference evidence="2" key="1">
    <citation type="submission" date="2015-01" db="EMBL/GenBank/DDBJ databases">
        <authorList>
            <person name="Aksoy S."/>
            <person name="Warren W."/>
            <person name="Wilson R.K."/>
        </authorList>
    </citation>
    <scope>NUCLEOTIDE SEQUENCE [LARGE SCALE GENOMIC DNA]</scope>
    <source>
        <strain evidence="2">IAEA</strain>
    </source>
</reference>
<proteinExistence type="predicted"/>
<accession>A0A1B0BXB0</accession>
<evidence type="ECO:0000313" key="2">
    <source>
        <dbReference type="Proteomes" id="UP000092460"/>
    </source>
</evidence>
<organism evidence="1 2">
    <name type="scientific">Glossina palpalis gambiensis</name>
    <dbReference type="NCBI Taxonomy" id="67801"/>
    <lineage>
        <taxon>Eukaryota</taxon>
        <taxon>Metazoa</taxon>
        <taxon>Ecdysozoa</taxon>
        <taxon>Arthropoda</taxon>
        <taxon>Hexapoda</taxon>
        <taxon>Insecta</taxon>
        <taxon>Pterygota</taxon>
        <taxon>Neoptera</taxon>
        <taxon>Endopterygota</taxon>
        <taxon>Diptera</taxon>
        <taxon>Brachycera</taxon>
        <taxon>Muscomorpha</taxon>
        <taxon>Hippoboscoidea</taxon>
        <taxon>Glossinidae</taxon>
        <taxon>Glossina</taxon>
    </lineage>
</organism>
<dbReference type="EMBL" id="JXJN01022151">
    <property type="status" value="NOT_ANNOTATED_CDS"/>
    <property type="molecule type" value="Genomic_DNA"/>
</dbReference>
<dbReference type="STRING" id="67801.A0A1B0BXB0"/>
<reference evidence="1" key="2">
    <citation type="submission" date="2020-05" db="UniProtKB">
        <authorList>
            <consortium name="EnsemblMetazoa"/>
        </authorList>
    </citation>
    <scope>IDENTIFICATION</scope>
    <source>
        <strain evidence="1">IAEA</strain>
    </source>
</reference>
<dbReference type="Proteomes" id="UP000092460">
    <property type="component" value="Unassembled WGS sequence"/>
</dbReference>